<reference evidence="4 5" key="1">
    <citation type="submission" date="2024-06" db="EMBL/GenBank/DDBJ databases">
        <title>Draft genome sequence of Geodermatophilus badlandi, a novel member of the Geodermatophilaceae isolated from badland sedimentary rocks in the Red desert, Wyoming, USA.</title>
        <authorList>
            <person name="Ben Tekaya S."/>
            <person name="Nouioui I."/>
            <person name="Flores G.M."/>
            <person name="Shaal M.N."/>
            <person name="Bredoire F."/>
            <person name="Basile F."/>
            <person name="Van Diepen L."/>
            <person name="Ward N.L."/>
        </authorList>
    </citation>
    <scope>NUCLEOTIDE SEQUENCE [LARGE SCALE GENOMIC DNA]</scope>
    <source>
        <strain evidence="4 5">WL48A</strain>
    </source>
</reference>
<feature type="repeat" description="WD" evidence="3">
    <location>
        <begin position="98"/>
        <end position="132"/>
    </location>
</feature>
<feature type="repeat" description="WD" evidence="3">
    <location>
        <begin position="53"/>
        <end position="86"/>
    </location>
</feature>
<dbReference type="PROSITE" id="PS00678">
    <property type="entry name" value="WD_REPEATS_1"/>
    <property type="match status" value="1"/>
</dbReference>
<name>A0ABV3XLY8_9ACTN</name>
<dbReference type="PROSITE" id="PS50294">
    <property type="entry name" value="WD_REPEATS_REGION"/>
    <property type="match status" value="3"/>
</dbReference>
<dbReference type="InterPro" id="IPR001680">
    <property type="entry name" value="WD40_rpt"/>
</dbReference>
<proteinExistence type="predicted"/>
<organism evidence="4 5">
    <name type="scientific">Geodermatophilus maliterrae</name>
    <dbReference type="NCBI Taxonomy" id="3162531"/>
    <lineage>
        <taxon>Bacteria</taxon>
        <taxon>Bacillati</taxon>
        <taxon>Actinomycetota</taxon>
        <taxon>Actinomycetes</taxon>
        <taxon>Geodermatophilales</taxon>
        <taxon>Geodermatophilaceae</taxon>
        <taxon>Geodermatophilus</taxon>
    </lineage>
</organism>
<dbReference type="InterPro" id="IPR036322">
    <property type="entry name" value="WD40_repeat_dom_sf"/>
</dbReference>
<dbReference type="InterPro" id="IPR015943">
    <property type="entry name" value="WD40/YVTN_repeat-like_dom_sf"/>
</dbReference>
<feature type="repeat" description="WD" evidence="3">
    <location>
        <begin position="7"/>
        <end position="48"/>
    </location>
</feature>
<dbReference type="EMBL" id="JBFNXQ010000142">
    <property type="protein sequence ID" value="MEX5721579.1"/>
    <property type="molecule type" value="Genomic_DNA"/>
</dbReference>
<dbReference type="InterPro" id="IPR020472">
    <property type="entry name" value="WD40_PAC1"/>
</dbReference>
<evidence type="ECO:0000313" key="5">
    <source>
        <dbReference type="Proteomes" id="UP001560045"/>
    </source>
</evidence>
<dbReference type="PROSITE" id="PS50082">
    <property type="entry name" value="WD_REPEATS_2"/>
    <property type="match status" value="3"/>
</dbReference>
<protein>
    <submittedName>
        <fullName evidence="4">WD40 repeat domain-containing protein</fullName>
    </submittedName>
</protein>
<keyword evidence="5" id="KW-1185">Reference proteome</keyword>
<dbReference type="PANTHER" id="PTHR19879:SF9">
    <property type="entry name" value="TRANSCRIPTION INITIATION FACTOR TFIID SUBUNIT 5"/>
    <property type="match status" value="1"/>
</dbReference>
<accession>A0ABV3XLY8</accession>
<dbReference type="InterPro" id="IPR019775">
    <property type="entry name" value="WD40_repeat_CS"/>
</dbReference>
<feature type="non-terminal residue" evidence="4">
    <location>
        <position position="1"/>
    </location>
</feature>
<dbReference type="RefSeq" id="WP_369210379.1">
    <property type="nucleotide sequence ID" value="NZ_JBFNXQ010000142.1"/>
</dbReference>
<evidence type="ECO:0000256" key="1">
    <source>
        <dbReference type="ARBA" id="ARBA00022574"/>
    </source>
</evidence>
<dbReference type="PRINTS" id="PR00320">
    <property type="entry name" value="GPROTEINBRPT"/>
</dbReference>
<keyword evidence="2" id="KW-0677">Repeat</keyword>
<dbReference type="SUPFAM" id="SSF50978">
    <property type="entry name" value="WD40 repeat-like"/>
    <property type="match status" value="1"/>
</dbReference>
<dbReference type="Pfam" id="PF00400">
    <property type="entry name" value="WD40"/>
    <property type="match status" value="3"/>
</dbReference>
<evidence type="ECO:0000256" key="3">
    <source>
        <dbReference type="PROSITE-ProRule" id="PRU00221"/>
    </source>
</evidence>
<dbReference type="PANTHER" id="PTHR19879">
    <property type="entry name" value="TRANSCRIPTION INITIATION FACTOR TFIID"/>
    <property type="match status" value="1"/>
</dbReference>
<dbReference type="Gene3D" id="2.130.10.10">
    <property type="entry name" value="YVTN repeat-like/Quinoprotein amine dehydrogenase"/>
    <property type="match status" value="1"/>
</dbReference>
<comment type="caution">
    <text evidence="4">The sequence shown here is derived from an EMBL/GenBank/DDBJ whole genome shotgun (WGS) entry which is preliminary data.</text>
</comment>
<gene>
    <name evidence="4" type="ORF">ABQ292_24795</name>
</gene>
<keyword evidence="1 3" id="KW-0853">WD repeat</keyword>
<evidence type="ECO:0000256" key="2">
    <source>
        <dbReference type="ARBA" id="ARBA00022737"/>
    </source>
</evidence>
<evidence type="ECO:0000313" key="4">
    <source>
        <dbReference type="EMBL" id="MEX5721579.1"/>
    </source>
</evidence>
<dbReference type="SMART" id="SM00320">
    <property type="entry name" value="WD40"/>
    <property type="match status" value="3"/>
</dbReference>
<sequence>TRLGAPLTGHTGPVWAMALDPAGQVLATAGEEGTVLLWNVTDPARPTRLGAPLTGHTGAVTTVAFDPDGQVLATAGVAGTVLLWDLADPAQPTPLEAPLTHRDEATAVAFFPGEHILVTAGTDDTVRLWDLSGLDAFRDQPLERACSITGGGLDRAEWTGYILGFEYVNVCRP</sequence>
<dbReference type="Proteomes" id="UP001560045">
    <property type="component" value="Unassembled WGS sequence"/>
</dbReference>